<dbReference type="GO" id="GO:0004556">
    <property type="term" value="F:alpha-amylase activity"/>
    <property type="evidence" value="ECO:0007669"/>
    <property type="project" value="TreeGrafter"/>
</dbReference>
<keyword evidence="3" id="KW-0326">Glycosidase</keyword>
<dbReference type="AlphaFoldDB" id="A0A160PG53"/>
<accession>A0A160PG53</accession>
<dbReference type="InterPro" id="IPR006047">
    <property type="entry name" value="GH13_cat_dom"/>
</dbReference>
<reference evidence="6 7" key="1">
    <citation type="journal article" date="2016" name="Genome Announc.">
        <title>Complete Genome Sequence of Methylobacterium populi P-1M, Isolated from Pink-Pigmented Household Biofilm.</title>
        <authorList>
            <person name="Morohoshi T."/>
            <person name="Ikeda T."/>
        </authorList>
    </citation>
    <scope>NUCLEOTIDE SEQUENCE [LARGE SCALE GENOMIC DNA]</scope>
    <source>
        <strain evidence="6 7">P-1M</strain>
    </source>
</reference>
<dbReference type="Proteomes" id="UP000218288">
    <property type="component" value="Chromosome"/>
</dbReference>
<evidence type="ECO:0000313" key="7">
    <source>
        <dbReference type="Proteomes" id="UP000218288"/>
    </source>
</evidence>
<dbReference type="Gene3D" id="3.90.400.10">
    <property type="entry name" value="Oligo-1,6-glucosidase, Domain 2"/>
    <property type="match status" value="1"/>
</dbReference>
<dbReference type="FunFam" id="3.90.400.10:FF:000002">
    <property type="entry name" value="Sucrose isomerase"/>
    <property type="match status" value="1"/>
</dbReference>
<comment type="similarity">
    <text evidence="1">Belongs to the glycosyl hydrolase 13 family.</text>
</comment>
<dbReference type="Pfam" id="PF00128">
    <property type="entry name" value="Alpha-amylase"/>
    <property type="match status" value="1"/>
</dbReference>
<dbReference type="Gene3D" id="3.20.20.80">
    <property type="entry name" value="Glycosidases"/>
    <property type="match status" value="1"/>
</dbReference>
<evidence type="ECO:0000256" key="3">
    <source>
        <dbReference type="ARBA" id="ARBA00023295"/>
    </source>
</evidence>
<dbReference type="SUPFAM" id="SSF51445">
    <property type="entry name" value="(Trans)glycosidases"/>
    <property type="match status" value="1"/>
</dbReference>
<dbReference type="Pfam" id="PF11941">
    <property type="entry name" value="DUF3459"/>
    <property type="match status" value="1"/>
</dbReference>
<gene>
    <name evidence="6" type="ORF">MPPM_2136</name>
</gene>
<feature type="domain" description="Glycosyl hydrolase family 13 catalytic" evidence="5">
    <location>
        <begin position="23"/>
        <end position="399"/>
    </location>
</feature>
<evidence type="ECO:0000256" key="4">
    <source>
        <dbReference type="SAM" id="MobiDB-lite"/>
    </source>
</evidence>
<dbReference type="InterPro" id="IPR045857">
    <property type="entry name" value="O16G_dom_2"/>
</dbReference>
<dbReference type="InterPro" id="IPR017853">
    <property type="entry name" value="GH"/>
</dbReference>
<proteinExistence type="inferred from homology"/>
<name>A0A160PG53_9HYPH</name>
<evidence type="ECO:0000259" key="5">
    <source>
        <dbReference type="SMART" id="SM00642"/>
    </source>
</evidence>
<protein>
    <submittedName>
        <fullName evidence="6">Glycosyl hydrolase</fullName>
    </submittedName>
</protein>
<evidence type="ECO:0000313" key="6">
    <source>
        <dbReference type="EMBL" id="BAU90741.1"/>
    </source>
</evidence>
<dbReference type="CDD" id="cd11331">
    <property type="entry name" value="AmyAc_OligoGlu_like"/>
    <property type="match status" value="1"/>
</dbReference>
<sequence>MGGPDSGTSGSDATWWQSGTVYQVYPRSFQDTDGDGVGDLRGIAARLDYLAWLGVDAVWISPFYRSPMADFGYDVSDYCAIDPLFGTLEDFDALIGEAHRRRLKVILDFVPNHSSIEHPWFTESRASRAARKRDWYIWRDPAPDGGPPNNWLSNFGGPAWTRDPATGQYYYHAFLPEQPDLNWRNPEVRAAMHDALRFWLERGVDGFRVDVIWHLIKDEGFRDNPHNPDFQSHQAGINRFHQVHSCDQPEVLDVIAGMRAVLRAYGERVLIGEIYLPIERLVTYYGPGLTGADLPFNFQLIQTPWRADAVSALVAEYEAALPEGGWPNWVLGNHDQPRIAARVGEAQARIAAMLLLTLRGTPTLYYGDEIGLGHVPVPPERAQDPWGRNEPGHGRDPERTPMQWEDAPNAGFTTGTPWLPLSGDANRRNVDEMRDDSRSILTLYRRLLSLRRDHAALSIGDWRGLAPASDLAVEVFGFERFAGDETLRILLNFGSREWAVPLAESDAWTILLSTRSGRAGDRAEGSLRLGPDEGVILRAAGR</sequence>
<keyword evidence="2 6" id="KW-0378">Hydrolase</keyword>
<dbReference type="InterPro" id="IPR022567">
    <property type="entry name" value="DUF3459"/>
</dbReference>
<dbReference type="OrthoDB" id="9805159at2"/>
<dbReference type="EMBL" id="AP014809">
    <property type="protein sequence ID" value="BAU90741.1"/>
    <property type="molecule type" value="Genomic_DNA"/>
</dbReference>
<dbReference type="SMART" id="SM00642">
    <property type="entry name" value="Aamy"/>
    <property type="match status" value="1"/>
</dbReference>
<evidence type="ECO:0000256" key="1">
    <source>
        <dbReference type="ARBA" id="ARBA00008061"/>
    </source>
</evidence>
<dbReference type="PANTHER" id="PTHR10357:SF179">
    <property type="entry name" value="NEUTRAL AND BASIC AMINO ACID TRANSPORT PROTEIN RBAT"/>
    <property type="match status" value="1"/>
</dbReference>
<dbReference type="RefSeq" id="WP_096485029.1">
    <property type="nucleotide sequence ID" value="NZ_AP014809.1"/>
</dbReference>
<feature type="region of interest" description="Disordered" evidence="4">
    <location>
        <begin position="381"/>
        <end position="404"/>
    </location>
</feature>
<dbReference type="PANTHER" id="PTHR10357">
    <property type="entry name" value="ALPHA-AMYLASE FAMILY MEMBER"/>
    <property type="match status" value="1"/>
</dbReference>
<feature type="compositionally biased region" description="Basic and acidic residues" evidence="4">
    <location>
        <begin position="390"/>
        <end position="399"/>
    </location>
</feature>
<dbReference type="GO" id="GO:0009313">
    <property type="term" value="P:oligosaccharide catabolic process"/>
    <property type="evidence" value="ECO:0007669"/>
    <property type="project" value="TreeGrafter"/>
</dbReference>
<organism evidence="6 7">
    <name type="scientific">Methylorubrum populi</name>
    <dbReference type="NCBI Taxonomy" id="223967"/>
    <lineage>
        <taxon>Bacteria</taxon>
        <taxon>Pseudomonadati</taxon>
        <taxon>Pseudomonadota</taxon>
        <taxon>Alphaproteobacteria</taxon>
        <taxon>Hyphomicrobiales</taxon>
        <taxon>Methylobacteriaceae</taxon>
        <taxon>Methylorubrum</taxon>
    </lineage>
</organism>
<evidence type="ECO:0000256" key="2">
    <source>
        <dbReference type="ARBA" id="ARBA00022801"/>
    </source>
</evidence>
<dbReference type="SUPFAM" id="SSF51011">
    <property type="entry name" value="Glycosyl hydrolase domain"/>
    <property type="match status" value="1"/>
</dbReference>